<dbReference type="GO" id="GO:0004519">
    <property type="term" value="F:endonuclease activity"/>
    <property type="evidence" value="ECO:0007669"/>
    <property type="project" value="UniProtKB-KW"/>
</dbReference>
<keyword evidence="6" id="KW-0694">RNA-binding</keyword>
<dbReference type="InterPro" id="IPR038570">
    <property type="entry name" value="HicA_sf"/>
</dbReference>
<evidence type="ECO:0000256" key="5">
    <source>
        <dbReference type="ARBA" id="ARBA00022801"/>
    </source>
</evidence>
<evidence type="ECO:0000313" key="9">
    <source>
        <dbReference type="Proteomes" id="UP000222913"/>
    </source>
</evidence>
<dbReference type="InterPro" id="IPR012933">
    <property type="entry name" value="HicA_mRNA_interferase"/>
</dbReference>
<dbReference type="GO" id="GO:0003729">
    <property type="term" value="F:mRNA binding"/>
    <property type="evidence" value="ECO:0007669"/>
    <property type="project" value="InterPro"/>
</dbReference>
<evidence type="ECO:0000313" key="8">
    <source>
        <dbReference type="EMBL" id="PHV56726.1"/>
    </source>
</evidence>
<accession>A0A2G3NT85</accession>
<evidence type="ECO:0000256" key="1">
    <source>
        <dbReference type="ARBA" id="ARBA00006620"/>
    </source>
</evidence>
<protein>
    <submittedName>
        <fullName evidence="8">Toxin HicA</fullName>
    </submittedName>
</protein>
<evidence type="ECO:0000256" key="6">
    <source>
        <dbReference type="ARBA" id="ARBA00022884"/>
    </source>
</evidence>
<keyword evidence="5" id="KW-0378">Hydrolase</keyword>
<dbReference type="Proteomes" id="UP000222913">
    <property type="component" value="Unassembled WGS sequence"/>
</dbReference>
<keyword evidence="2" id="KW-1277">Toxin-antitoxin system</keyword>
<dbReference type="GO" id="GO:0016787">
    <property type="term" value="F:hydrolase activity"/>
    <property type="evidence" value="ECO:0007669"/>
    <property type="project" value="UniProtKB-KW"/>
</dbReference>
<keyword evidence="7" id="KW-0346">Stress response</keyword>
<dbReference type="EMBL" id="PEBM01000038">
    <property type="protein sequence ID" value="PHV56726.1"/>
    <property type="molecule type" value="Genomic_DNA"/>
</dbReference>
<evidence type="ECO:0000256" key="7">
    <source>
        <dbReference type="ARBA" id="ARBA00023016"/>
    </source>
</evidence>
<sequence>MPLTGRELAKLAVLKGWKEVRVMGSYHQFKKNSLPYILTISIHSNKVLGIGLERKMLKDIGL</sequence>
<comment type="caution">
    <text evidence="8">The sequence shown here is derived from an EMBL/GenBank/DDBJ whole genome shotgun (WGS) entry which is preliminary data.</text>
</comment>
<evidence type="ECO:0000256" key="2">
    <source>
        <dbReference type="ARBA" id="ARBA00022649"/>
    </source>
</evidence>
<gene>
    <name evidence="8" type="ORF">CS010_06730</name>
</gene>
<dbReference type="SUPFAM" id="SSF54786">
    <property type="entry name" value="YcfA/nrd intein domain"/>
    <property type="match status" value="1"/>
</dbReference>
<evidence type="ECO:0000256" key="3">
    <source>
        <dbReference type="ARBA" id="ARBA00022722"/>
    </source>
</evidence>
<evidence type="ECO:0000256" key="4">
    <source>
        <dbReference type="ARBA" id="ARBA00022759"/>
    </source>
</evidence>
<keyword evidence="3" id="KW-0540">Nuclease</keyword>
<comment type="similarity">
    <text evidence="1">Belongs to the HicA mRNA interferase family.</text>
</comment>
<dbReference type="Gene3D" id="3.30.920.30">
    <property type="entry name" value="Hypothetical protein"/>
    <property type="match status" value="1"/>
</dbReference>
<keyword evidence="4" id="KW-0255">Endonuclease</keyword>
<dbReference type="AlphaFoldDB" id="A0A2G3NT85"/>
<organism evidence="8 9">
    <name type="scientific">Streptococcus macedonicus</name>
    <name type="common">Streptococcus gallolyticus macedonicus</name>
    <dbReference type="NCBI Taxonomy" id="59310"/>
    <lineage>
        <taxon>Bacteria</taxon>
        <taxon>Bacillati</taxon>
        <taxon>Bacillota</taxon>
        <taxon>Bacilli</taxon>
        <taxon>Lactobacillales</taxon>
        <taxon>Streptococcaceae</taxon>
        <taxon>Streptococcus</taxon>
    </lineage>
</organism>
<dbReference type="RefSeq" id="WP_099390628.1">
    <property type="nucleotide sequence ID" value="NZ_JAHDJO010000009.1"/>
</dbReference>
<reference evidence="8 9" key="1">
    <citation type="submission" date="2017-10" db="EMBL/GenBank/DDBJ databases">
        <title>Whole-genome sequence of three Streptococcus macedonicus strains isolated from Italian cheeses of the Veneto region.</title>
        <authorList>
            <person name="Treu L."/>
            <person name="De Diego-Diaz B."/>
            <person name="Papadimitriou K."/>
            <person name="Tsakalidou E."/>
            <person name="Corich V."/>
            <person name="Giacomini A."/>
        </authorList>
    </citation>
    <scope>NUCLEOTIDE SEQUENCE [LARGE SCALE GENOMIC DNA]</scope>
    <source>
        <strain evidence="8 9">27MV</strain>
    </source>
</reference>
<dbReference type="Pfam" id="PF07927">
    <property type="entry name" value="HicA_toxin"/>
    <property type="match status" value="1"/>
</dbReference>
<name>A0A2G3NT85_STRMC</name>
<proteinExistence type="inferred from homology"/>